<evidence type="ECO:0000256" key="1">
    <source>
        <dbReference type="SAM" id="Phobius"/>
    </source>
</evidence>
<name>A0AAD4R062_9BILA</name>
<feature type="transmembrane region" description="Helical" evidence="1">
    <location>
        <begin position="40"/>
        <end position="63"/>
    </location>
</feature>
<dbReference type="AlphaFoldDB" id="A0AAD4R062"/>
<accession>A0AAD4R062</accession>
<protein>
    <submittedName>
        <fullName evidence="2">Uncharacterized protein</fullName>
    </submittedName>
</protein>
<sequence length="138" mass="15978">MSEEPQNSTGPRAVPPKRTLIWPRIYNRVRWILALPRRNVLAQIATFFIGLAAVESAIVRLYYGPDMPINRLMWHIRKRQGTLPDEYLKKADIHNAFQLEIYDLSQAWYPGKKWFTGEETAPEINNVSLTNRTGFGAH</sequence>
<proteinExistence type="predicted"/>
<comment type="caution">
    <text evidence="2">The sequence shown here is derived from an EMBL/GenBank/DDBJ whole genome shotgun (WGS) entry which is preliminary data.</text>
</comment>
<reference evidence="2" key="1">
    <citation type="submission" date="2022-01" db="EMBL/GenBank/DDBJ databases">
        <title>Genome Sequence Resource for Two Populations of Ditylenchus destructor, the Migratory Endoparasitic Phytonematode.</title>
        <authorList>
            <person name="Zhang H."/>
            <person name="Lin R."/>
            <person name="Xie B."/>
        </authorList>
    </citation>
    <scope>NUCLEOTIDE SEQUENCE</scope>
    <source>
        <strain evidence="2">BazhouSP</strain>
    </source>
</reference>
<keyword evidence="1" id="KW-0472">Membrane</keyword>
<dbReference type="EMBL" id="JAKKPZ010000044">
    <property type="protein sequence ID" value="KAI1706943.1"/>
    <property type="molecule type" value="Genomic_DNA"/>
</dbReference>
<keyword evidence="1" id="KW-1133">Transmembrane helix</keyword>
<gene>
    <name evidence="2" type="ORF">DdX_12727</name>
</gene>
<evidence type="ECO:0000313" key="2">
    <source>
        <dbReference type="EMBL" id="KAI1706943.1"/>
    </source>
</evidence>
<dbReference type="Proteomes" id="UP001201812">
    <property type="component" value="Unassembled WGS sequence"/>
</dbReference>
<evidence type="ECO:0000313" key="3">
    <source>
        <dbReference type="Proteomes" id="UP001201812"/>
    </source>
</evidence>
<keyword evidence="3" id="KW-1185">Reference proteome</keyword>
<keyword evidence="1" id="KW-0812">Transmembrane</keyword>
<organism evidence="2 3">
    <name type="scientific">Ditylenchus destructor</name>
    <dbReference type="NCBI Taxonomy" id="166010"/>
    <lineage>
        <taxon>Eukaryota</taxon>
        <taxon>Metazoa</taxon>
        <taxon>Ecdysozoa</taxon>
        <taxon>Nematoda</taxon>
        <taxon>Chromadorea</taxon>
        <taxon>Rhabditida</taxon>
        <taxon>Tylenchina</taxon>
        <taxon>Tylenchomorpha</taxon>
        <taxon>Sphaerularioidea</taxon>
        <taxon>Anguinidae</taxon>
        <taxon>Anguininae</taxon>
        <taxon>Ditylenchus</taxon>
    </lineage>
</organism>